<evidence type="ECO:0000313" key="1">
    <source>
        <dbReference type="EMBL" id="WZK89054.1"/>
    </source>
</evidence>
<reference evidence="1 2" key="1">
    <citation type="submission" date="2023-04" db="EMBL/GenBank/DDBJ databases">
        <title>Complete genome sequence of Alisedimentitalea scapharcae.</title>
        <authorList>
            <person name="Rong J.-C."/>
            <person name="Yi M.-L."/>
            <person name="Zhao Q."/>
        </authorList>
    </citation>
    <scope>NUCLEOTIDE SEQUENCE [LARGE SCALE GENOMIC DNA]</scope>
    <source>
        <strain evidence="1 2">KCTC 42119</strain>
    </source>
</reference>
<proteinExistence type="predicted"/>
<gene>
    <name evidence="1" type="ORF">QEZ52_00450</name>
</gene>
<keyword evidence="2" id="KW-1185">Reference proteome</keyword>
<protein>
    <submittedName>
        <fullName evidence="1">Uncharacterized protein</fullName>
    </submittedName>
</protein>
<dbReference type="RefSeq" id="WP_406646924.1">
    <property type="nucleotide sequence ID" value="NZ_CP123584.1"/>
</dbReference>
<accession>A0ABZ2XW44</accession>
<organism evidence="1 2">
    <name type="scientific">Aliisedimentitalea scapharcae</name>
    <dbReference type="NCBI Taxonomy" id="1524259"/>
    <lineage>
        <taxon>Bacteria</taxon>
        <taxon>Pseudomonadati</taxon>
        <taxon>Pseudomonadota</taxon>
        <taxon>Alphaproteobacteria</taxon>
        <taxon>Rhodobacterales</taxon>
        <taxon>Roseobacteraceae</taxon>
        <taxon>Aliisedimentitalea</taxon>
    </lineage>
</organism>
<sequence>MTPSEHNEIAMTIAAVLIETQVDPQDVENILANAELDFEALYSKREAGLIEAAGDDRAHAARDRARGL</sequence>
<dbReference type="Proteomes" id="UP001623232">
    <property type="component" value="Chromosome"/>
</dbReference>
<evidence type="ECO:0000313" key="2">
    <source>
        <dbReference type="Proteomes" id="UP001623232"/>
    </source>
</evidence>
<dbReference type="EMBL" id="CP123584">
    <property type="protein sequence ID" value="WZK89054.1"/>
    <property type="molecule type" value="Genomic_DNA"/>
</dbReference>
<name>A0ABZ2XW44_9RHOB</name>